<dbReference type="SUPFAM" id="SSF54631">
    <property type="entry name" value="CBS-domain pair"/>
    <property type="match status" value="1"/>
</dbReference>
<keyword evidence="9" id="KW-0129">CBS domain</keyword>
<evidence type="ECO:0000259" key="13">
    <source>
        <dbReference type="PROSITE" id="PS50113"/>
    </source>
</evidence>
<feature type="domain" description="Sigma-54 factor interaction" evidence="11">
    <location>
        <begin position="385"/>
        <end position="614"/>
    </location>
</feature>
<evidence type="ECO:0000256" key="7">
    <source>
        <dbReference type="ARBA" id="ARBA00023163"/>
    </source>
</evidence>
<dbReference type="Gene3D" id="3.30.450.20">
    <property type="entry name" value="PAS domain"/>
    <property type="match status" value="2"/>
</dbReference>
<dbReference type="InterPro" id="IPR002078">
    <property type="entry name" value="Sigma_54_int"/>
</dbReference>
<dbReference type="GO" id="GO:0006355">
    <property type="term" value="P:regulation of DNA-templated transcription"/>
    <property type="evidence" value="ECO:0007669"/>
    <property type="project" value="InterPro"/>
</dbReference>
<keyword evidence="10" id="KW-0175">Coiled coil</keyword>
<dbReference type="Gene3D" id="1.10.8.60">
    <property type="match status" value="1"/>
</dbReference>
<dbReference type="InterPro" id="IPR001610">
    <property type="entry name" value="PAC"/>
</dbReference>
<evidence type="ECO:0000259" key="11">
    <source>
        <dbReference type="PROSITE" id="PS50045"/>
    </source>
</evidence>
<dbReference type="EMBL" id="CP046457">
    <property type="protein sequence ID" value="QGT98662.1"/>
    <property type="molecule type" value="Genomic_DNA"/>
</dbReference>
<feature type="domain" description="CBS" evidence="14">
    <location>
        <begin position="7"/>
        <end position="65"/>
    </location>
</feature>
<organism evidence="15 16">
    <name type="scientific">Candidatus Syntrophocurvum alkaliphilum</name>
    <dbReference type="NCBI Taxonomy" id="2293317"/>
    <lineage>
        <taxon>Bacteria</taxon>
        <taxon>Bacillati</taxon>
        <taxon>Bacillota</taxon>
        <taxon>Clostridia</taxon>
        <taxon>Eubacteriales</taxon>
        <taxon>Syntrophomonadaceae</taxon>
        <taxon>Candidatus Syntrophocurvum</taxon>
    </lineage>
</organism>
<dbReference type="KEGG" id="salq:SYNTR_0069"/>
<dbReference type="FunFam" id="1.10.8.60:FF:000014">
    <property type="entry name" value="DNA-binding transcriptional regulator NtrC"/>
    <property type="match status" value="1"/>
</dbReference>
<evidence type="ECO:0000256" key="5">
    <source>
        <dbReference type="ARBA" id="ARBA00023125"/>
    </source>
</evidence>
<dbReference type="PROSITE" id="PS50045">
    <property type="entry name" value="SIGMA54_INTERACT_4"/>
    <property type="match status" value="1"/>
</dbReference>
<dbReference type="FunFam" id="3.40.50.300:FF:000006">
    <property type="entry name" value="DNA-binding transcriptional regulator NtrC"/>
    <property type="match status" value="1"/>
</dbReference>
<dbReference type="InterPro" id="IPR013767">
    <property type="entry name" value="PAS_fold"/>
</dbReference>
<dbReference type="GO" id="GO:0005524">
    <property type="term" value="F:ATP binding"/>
    <property type="evidence" value="ECO:0007669"/>
    <property type="project" value="UniProtKB-KW"/>
</dbReference>
<dbReference type="PANTHER" id="PTHR32071">
    <property type="entry name" value="TRANSCRIPTIONAL REGULATORY PROTEIN"/>
    <property type="match status" value="1"/>
</dbReference>
<keyword evidence="4" id="KW-0805">Transcription regulation</keyword>
<dbReference type="PROSITE" id="PS00675">
    <property type="entry name" value="SIGMA54_INTERACT_1"/>
    <property type="match status" value="1"/>
</dbReference>
<evidence type="ECO:0000256" key="9">
    <source>
        <dbReference type="PROSITE-ProRule" id="PRU00703"/>
    </source>
</evidence>
<dbReference type="Proteomes" id="UP000426444">
    <property type="component" value="Chromosome"/>
</dbReference>
<dbReference type="InterPro" id="IPR027417">
    <property type="entry name" value="P-loop_NTPase"/>
</dbReference>
<dbReference type="PROSITE" id="PS50113">
    <property type="entry name" value="PAC"/>
    <property type="match status" value="1"/>
</dbReference>
<keyword evidence="7" id="KW-0804">Transcription</keyword>
<feature type="domain" description="PAS" evidence="12">
    <location>
        <begin position="241"/>
        <end position="283"/>
    </location>
</feature>
<dbReference type="Gene3D" id="3.40.50.300">
    <property type="entry name" value="P-loop containing nucleotide triphosphate hydrolases"/>
    <property type="match status" value="1"/>
</dbReference>
<dbReference type="CDD" id="cd00009">
    <property type="entry name" value="AAA"/>
    <property type="match status" value="1"/>
</dbReference>
<dbReference type="InterPro" id="IPR000644">
    <property type="entry name" value="CBS_dom"/>
</dbReference>
<dbReference type="Pfam" id="PF13426">
    <property type="entry name" value="PAS_9"/>
    <property type="match status" value="1"/>
</dbReference>
<dbReference type="PROSITE" id="PS00676">
    <property type="entry name" value="SIGMA54_INTERACT_2"/>
    <property type="match status" value="1"/>
</dbReference>
<evidence type="ECO:0000256" key="3">
    <source>
        <dbReference type="ARBA" id="ARBA00022840"/>
    </source>
</evidence>
<dbReference type="PROSITE" id="PS00688">
    <property type="entry name" value="SIGMA54_INTERACT_3"/>
    <property type="match status" value="1"/>
</dbReference>
<dbReference type="SMART" id="SM00116">
    <property type="entry name" value="CBS"/>
    <property type="match status" value="2"/>
</dbReference>
<evidence type="ECO:0000256" key="6">
    <source>
        <dbReference type="ARBA" id="ARBA00023159"/>
    </source>
</evidence>
<dbReference type="PANTHER" id="PTHR32071:SF57">
    <property type="entry name" value="C4-DICARBOXYLATE TRANSPORT TRANSCRIPTIONAL REGULATORY PROTEIN DCTD"/>
    <property type="match status" value="1"/>
</dbReference>
<dbReference type="InterPro" id="IPR025944">
    <property type="entry name" value="Sigma_54_int_dom_CS"/>
</dbReference>
<protein>
    <recommendedName>
        <fullName evidence="8">HTH-type transcriptional regulatory protein TyrR</fullName>
    </recommendedName>
</protein>
<dbReference type="Gene3D" id="1.10.10.60">
    <property type="entry name" value="Homeodomain-like"/>
    <property type="match status" value="1"/>
</dbReference>
<dbReference type="SMART" id="SM00086">
    <property type="entry name" value="PAC"/>
    <property type="match status" value="2"/>
</dbReference>
<dbReference type="Gene3D" id="3.10.580.10">
    <property type="entry name" value="CBS-domain"/>
    <property type="match status" value="1"/>
</dbReference>
<dbReference type="Pfam" id="PF00571">
    <property type="entry name" value="CBS"/>
    <property type="match status" value="2"/>
</dbReference>
<dbReference type="NCBIfam" id="TIGR00229">
    <property type="entry name" value="sensory_box"/>
    <property type="match status" value="2"/>
</dbReference>
<dbReference type="SMART" id="SM00091">
    <property type="entry name" value="PAS"/>
    <property type="match status" value="2"/>
</dbReference>
<dbReference type="SUPFAM" id="SSF46689">
    <property type="entry name" value="Homeodomain-like"/>
    <property type="match status" value="1"/>
</dbReference>
<accession>A0A6I6DCP4</accession>
<dbReference type="SUPFAM" id="SSF52540">
    <property type="entry name" value="P-loop containing nucleoside triphosphate hydrolases"/>
    <property type="match status" value="1"/>
</dbReference>
<keyword evidence="5" id="KW-0238">DNA-binding</keyword>
<reference evidence="16" key="1">
    <citation type="journal article" date="2019" name="Microbiology">
        <title>Complete Genome Sequence of an Uncultured Bacterium of the Candidate Phylum Bipolaricaulota.</title>
        <authorList>
            <person name="Kadnikov V.V."/>
            <person name="Mardanov A.V."/>
            <person name="Beletsky A.V."/>
            <person name="Frank Y.A."/>
            <person name="Karnachuk O.V."/>
            <person name="Ravin N.V."/>
        </authorList>
    </citation>
    <scope>NUCLEOTIDE SEQUENCE [LARGE SCALE GENOMIC DNA]</scope>
</reference>
<dbReference type="InterPro" id="IPR009057">
    <property type="entry name" value="Homeodomain-like_sf"/>
</dbReference>
<dbReference type="SUPFAM" id="SSF55785">
    <property type="entry name" value="PYP-like sensor domain (PAS domain)"/>
    <property type="match status" value="2"/>
</dbReference>
<evidence type="ECO:0000256" key="10">
    <source>
        <dbReference type="SAM" id="Coils"/>
    </source>
</evidence>
<dbReference type="CDD" id="cd00130">
    <property type="entry name" value="PAS"/>
    <property type="match status" value="2"/>
</dbReference>
<feature type="domain" description="PAS" evidence="12">
    <location>
        <begin position="124"/>
        <end position="175"/>
    </location>
</feature>
<dbReference type="PROSITE" id="PS50112">
    <property type="entry name" value="PAS"/>
    <property type="match status" value="2"/>
</dbReference>
<evidence type="ECO:0000256" key="2">
    <source>
        <dbReference type="ARBA" id="ARBA00022797"/>
    </source>
</evidence>
<dbReference type="InterPro" id="IPR000014">
    <property type="entry name" value="PAS"/>
</dbReference>
<feature type="domain" description="PAC" evidence="13">
    <location>
        <begin position="308"/>
        <end position="360"/>
    </location>
</feature>
<dbReference type="OrthoDB" id="9803970at2"/>
<dbReference type="AlphaFoldDB" id="A0A6I6DCP4"/>
<sequence length="699" mass="78591">MKIKEIMTTDLIFLDPKMTIKQVAQIFMENHIDGAPVINNEKKLIGVLTKSHIFKLVSEALSFDTLVEDLMIKEVTFSSPEEEIEYLLKYSNVGRLPVVENDEVVGWCTRTDLVKAFFESHNEMVHELQTIMDSTHNLIVAIDEFGTIKTFNKSAQNVLGISAEDIKGKNIKDVFPNSELLKVVATGEAQTLQKIELNNRWFISNRSPVNKDGKIIGAVAVLQDISEVELISQELKSVRELNRELDAIIDSSFDGLYITDGNGQILRLNKAIERISGLNSEDFSRKEDDGLVEDEVVSKSVTDEVLKQKKLVTIIQQTKAGKTALATGSPIFGEDGEIVRVVANVRDITELNELKQKLEQAEEINKHYQNQLKAYKGPKHGYDDIIYSSHKMKEVLNLVSALGEVDSTILITGESGVGKEIIAEALYKTSNRSNGPFIKVNCGAIPDNLLESELFGYESGAFTGAKRGGKIGLFELANNGMIFLDEIGELSLRLQVKLLRVLQNKEIVRVGGNTSIPINMRIITATNRNLEKMVEESTFREDLYYRLNVIPIHIPPLRERKEDIPILVTHFVEEFNNKYNKNKYFSPEALDSLQNYSWPGNVRELENYIERLLVITPGNRITLRDLPSSIGNRVELPFSNVSIDGLPPLKEAVETVEKCLIEQAYKKFRTTRKMAQALQVNASTISRKATKYKINLGSD</sequence>
<dbReference type="Pfam" id="PF25601">
    <property type="entry name" value="AAA_lid_14"/>
    <property type="match status" value="1"/>
</dbReference>
<evidence type="ECO:0000256" key="1">
    <source>
        <dbReference type="ARBA" id="ARBA00022741"/>
    </source>
</evidence>
<dbReference type="InterPro" id="IPR000700">
    <property type="entry name" value="PAS-assoc_C"/>
</dbReference>
<evidence type="ECO:0000256" key="8">
    <source>
        <dbReference type="ARBA" id="ARBA00029500"/>
    </source>
</evidence>
<dbReference type="Pfam" id="PF00158">
    <property type="entry name" value="Sigma54_activat"/>
    <property type="match status" value="1"/>
</dbReference>
<evidence type="ECO:0000313" key="16">
    <source>
        <dbReference type="Proteomes" id="UP000426444"/>
    </source>
</evidence>
<keyword evidence="1" id="KW-0547">Nucleotide-binding</keyword>
<dbReference type="CDD" id="cd02205">
    <property type="entry name" value="CBS_pair_SF"/>
    <property type="match status" value="1"/>
</dbReference>
<dbReference type="InterPro" id="IPR046342">
    <property type="entry name" value="CBS_dom_sf"/>
</dbReference>
<dbReference type="InterPro" id="IPR035965">
    <property type="entry name" value="PAS-like_dom_sf"/>
</dbReference>
<evidence type="ECO:0000256" key="4">
    <source>
        <dbReference type="ARBA" id="ARBA00023015"/>
    </source>
</evidence>
<dbReference type="InterPro" id="IPR030828">
    <property type="entry name" value="HTH_TyrR"/>
</dbReference>
<evidence type="ECO:0000259" key="14">
    <source>
        <dbReference type="PROSITE" id="PS51371"/>
    </source>
</evidence>
<dbReference type="InterPro" id="IPR003593">
    <property type="entry name" value="AAA+_ATPase"/>
</dbReference>
<keyword evidence="2" id="KW-0058">Aromatic hydrocarbons catabolism</keyword>
<feature type="coiled-coil region" evidence="10">
    <location>
        <begin position="344"/>
        <end position="371"/>
    </location>
</feature>
<keyword evidence="16" id="KW-1185">Reference proteome</keyword>
<dbReference type="SMART" id="SM00382">
    <property type="entry name" value="AAA"/>
    <property type="match status" value="1"/>
</dbReference>
<evidence type="ECO:0000259" key="12">
    <source>
        <dbReference type="PROSITE" id="PS50112"/>
    </source>
</evidence>
<dbReference type="PROSITE" id="PS51371">
    <property type="entry name" value="CBS"/>
    <property type="match status" value="1"/>
</dbReference>
<dbReference type="InterPro" id="IPR058031">
    <property type="entry name" value="AAA_lid_NorR"/>
</dbReference>
<dbReference type="Pfam" id="PF18024">
    <property type="entry name" value="HTH_50"/>
    <property type="match status" value="1"/>
</dbReference>
<proteinExistence type="predicted"/>
<keyword evidence="6" id="KW-0010">Activator</keyword>
<dbReference type="Pfam" id="PF00989">
    <property type="entry name" value="PAS"/>
    <property type="match status" value="1"/>
</dbReference>
<keyword evidence="3" id="KW-0067">ATP-binding</keyword>
<gene>
    <name evidence="15" type="ORF">SYNTR_0069</name>
</gene>
<dbReference type="RefSeq" id="WP_156202634.1">
    <property type="nucleotide sequence ID" value="NZ_CP046457.1"/>
</dbReference>
<dbReference type="GO" id="GO:0003677">
    <property type="term" value="F:DNA binding"/>
    <property type="evidence" value="ECO:0007669"/>
    <property type="project" value="UniProtKB-KW"/>
</dbReference>
<name>A0A6I6DCP4_9FIRM</name>
<evidence type="ECO:0000313" key="15">
    <source>
        <dbReference type="EMBL" id="QGT98662.1"/>
    </source>
</evidence>
<dbReference type="InterPro" id="IPR025662">
    <property type="entry name" value="Sigma_54_int_dom_ATP-bd_1"/>
</dbReference>
<dbReference type="InterPro" id="IPR025943">
    <property type="entry name" value="Sigma_54_int_dom_ATP-bd_2"/>
</dbReference>